<protein>
    <submittedName>
        <fullName evidence="1">Uncharacterized protein</fullName>
    </submittedName>
</protein>
<proteinExistence type="predicted"/>
<evidence type="ECO:0000313" key="1">
    <source>
        <dbReference type="EMBL" id="MEQ2280384.1"/>
    </source>
</evidence>
<organism evidence="1 2">
    <name type="scientific">Ameca splendens</name>
    <dbReference type="NCBI Taxonomy" id="208324"/>
    <lineage>
        <taxon>Eukaryota</taxon>
        <taxon>Metazoa</taxon>
        <taxon>Chordata</taxon>
        <taxon>Craniata</taxon>
        <taxon>Vertebrata</taxon>
        <taxon>Euteleostomi</taxon>
        <taxon>Actinopterygii</taxon>
        <taxon>Neopterygii</taxon>
        <taxon>Teleostei</taxon>
        <taxon>Neoteleostei</taxon>
        <taxon>Acanthomorphata</taxon>
        <taxon>Ovalentaria</taxon>
        <taxon>Atherinomorphae</taxon>
        <taxon>Cyprinodontiformes</taxon>
        <taxon>Goodeidae</taxon>
        <taxon>Ameca</taxon>
    </lineage>
</organism>
<accession>A0ABV0XG12</accession>
<comment type="caution">
    <text evidence="1">The sequence shown here is derived from an EMBL/GenBank/DDBJ whole genome shotgun (WGS) entry which is preliminary data.</text>
</comment>
<evidence type="ECO:0000313" key="2">
    <source>
        <dbReference type="Proteomes" id="UP001469553"/>
    </source>
</evidence>
<gene>
    <name evidence="1" type="ORF">AMECASPLE_019253</name>
</gene>
<dbReference type="EMBL" id="JAHRIP010001543">
    <property type="protein sequence ID" value="MEQ2280384.1"/>
    <property type="molecule type" value="Genomic_DNA"/>
</dbReference>
<sequence>MTVCMTCHPHTKNVHHLPSGCVHSVTSALSALDVTMNNFLHTFSQLLIRVTLFLISLELWGFSITGSPNPPSDRSCSRCGLVVVTVGLICSDSLAVGGQITQHCGGALYLQHRRETWASDQTVDNMGPRPLLV</sequence>
<reference evidence="1 2" key="1">
    <citation type="submission" date="2021-06" db="EMBL/GenBank/DDBJ databases">
        <authorList>
            <person name="Palmer J.M."/>
        </authorList>
    </citation>
    <scope>NUCLEOTIDE SEQUENCE [LARGE SCALE GENOMIC DNA]</scope>
    <source>
        <strain evidence="1 2">AS_MEX2019</strain>
        <tissue evidence="1">Muscle</tissue>
    </source>
</reference>
<dbReference type="Proteomes" id="UP001469553">
    <property type="component" value="Unassembled WGS sequence"/>
</dbReference>
<keyword evidence="2" id="KW-1185">Reference proteome</keyword>
<name>A0ABV0XG12_9TELE</name>